<evidence type="ECO:0000313" key="1">
    <source>
        <dbReference type="EMBL" id="MDY0743342.1"/>
    </source>
</evidence>
<evidence type="ECO:0000313" key="2">
    <source>
        <dbReference type="Proteomes" id="UP001285263"/>
    </source>
</evidence>
<proteinExistence type="predicted"/>
<accession>A0ABU5DAP4</accession>
<dbReference type="EMBL" id="JAXCLA010000001">
    <property type="protein sequence ID" value="MDY0743342.1"/>
    <property type="molecule type" value="Genomic_DNA"/>
</dbReference>
<reference evidence="1 2" key="1">
    <citation type="submission" date="2023-11" db="EMBL/GenBank/DDBJ databases">
        <title>Paucibacter sp. nov., isolated from fresh soil in Korea.</title>
        <authorList>
            <person name="Le N.T.T."/>
        </authorList>
    </citation>
    <scope>NUCLEOTIDE SEQUENCE [LARGE SCALE GENOMIC DNA]</scope>
    <source>
        <strain evidence="1 2">R3-3</strain>
    </source>
</reference>
<name>A0ABU5DAP4_9BURK</name>
<gene>
    <name evidence="1" type="ORF">SNE35_02435</name>
</gene>
<sequence>MSPEFLAEYRSRMLAVWEEKSLFFVLYADSVQLGFNDLDAQTLGRLGLPSWAAPNIWLHPPKKLLDRYLNLGEDSNDREIRYDTHTGRVFVNDVTGELLVALSVLDFLTLLLEFAEMIEKSIALCGADAYSNGRIPRYLISKFLQKVEARLGTNGAKESMWGPELDQLSRNSC</sequence>
<protein>
    <submittedName>
        <fullName evidence="1">Uncharacterized protein</fullName>
    </submittedName>
</protein>
<dbReference type="RefSeq" id="WP_320421214.1">
    <property type="nucleotide sequence ID" value="NZ_JAXCLA010000001.1"/>
</dbReference>
<organism evidence="1 2">
    <name type="scientific">Roseateles agri</name>
    <dbReference type="NCBI Taxonomy" id="3098619"/>
    <lineage>
        <taxon>Bacteria</taxon>
        <taxon>Pseudomonadati</taxon>
        <taxon>Pseudomonadota</taxon>
        <taxon>Betaproteobacteria</taxon>
        <taxon>Burkholderiales</taxon>
        <taxon>Sphaerotilaceae</taxon>
        <taxon>Roseateles</taxon>
    </lineage>
</organism>
<keyword evidence="2" id="KW-1185">Reference proteome</keyword>
<comment type="caution">
    <text evidence="1">The sequence shown here is derived from an EMBL/GenBank/DDBJ whole genome shotgun (WGS) entry which is preliminary data.</text>
</comment>
<dbReference type="Proteomes" id="UP001285263">
    <property type="component" value="Unassembled WGS sequence"/>
</dbReference>